<gene>
    <name evidence="7" type="ORF">MPLG2_0616</name>
</gene>
<organism evidence="7 8">
    <name type="scientific">Micropruina glycogenica</name>
    <dbReference type="NCBI Taxonomy" id="75385"/>
    <lineage>
        <taxon>Bacteria</taxon>
        <taxon>Bacillati</taxon>
        <taxon>Actinomycetota</taxon>
        <taxon>Actinomycetes</taxon>
        <taxon>Propionibacteriales</taxon>
        <taxon>Nocardioidaceae</taxon>
        <taxon>Micropruina</taxon>
    </lineage>
</organism>
<dbReference type="PANTHER" id="PTHR43133">
    <property type="entry name" value="RNA POLYMERASE ECF-TYPE SIGMA FACTO"/>
    <property type="match status" value="1"/>
</dbReference>
<keyword evidence="2" id="KW-0805">Transcription regulation</keyword>
<dbReference type="SUPFAM" id="SSF88946">
    <property type="entry name" value="Sigma2 domain of RNA polymerase sigma factors"/>
    <property type="match status" value="1"/>
</dbReference>
<keyword evidence="4" id="KW-0238">DNA-binding</keyword>
<protein>
    <submittedName>
        <fullName evidence="7">RNA polymerase sigma factor, sigma-70 family</fullName>
    </submittedName>
</protein>
<dbReference type="Gene3D" id="1.10.10.10">
    <property type="entry name" value="Winged helix-like DNA-binding domain superfamily/Winged helix DNA-binding domain"/>
    <property type="match status" value="1"/>
</dbReference>
<dbReference type="Pfam" id="PF04542">
    <property type="entry name" value="Sigma70_r2"/>
    <property type="match status" value="1"/>
</dbReference>
<dbReference type="InterPro" id="IPR013325">
    <property type="entry name" value="RNA_pol_sigma_r2"/>
</dbReference>
<sequence length="199" mass="21431">MAASDVAGRSDAAETSVWVRAASCFARWQGGESAALDELVKLMTPVLWHTVRAYGLSQAAAEDAVQNTWLALVRSGHQVSEAAAIGGWLLTTARRTAWRAKSSDAKTLAVDDVQLAAGLPTSKAAETSALEELGSSILWEHVQTLDERCQRLLRIVAFDDRPDYAGLAKDLNMPVGSIGPTRRRCLDKLRSSLEKGGQL</sequence>
<evidence type="ECO:0000256" key="3">
    <source>
        <dbReference type="ARBA" id="ARBA00023082"/>
    </source>
</evidence>
<dbReference type="AlphaFoldDB" id="A0A2N9JC13"/>
<evidence type="ECO:0000256" key="4">
    <source>
        <dbReference type="ARBA" id="ARBA00023125"/>
    </source>
</evidence>
<evidence type="ECO:0000259" key="6">
    <source>
        <dbReference type="Pfam" id="PF04542"/>
    </source>
</evidence>
<dbReference type="PANTHER" id="PTHR43133:SF8">
    <property type="entry name" value="RNA POLYMERASE SIGMA FACTOR HI_1459-RELATED"/>
    <property type="match status" value="1"/>
</dbReference>
<dbReference type="Gene3D" id="1.10.1740.10">
    <property type="match status" value="1"/>
</dbReference>
<feature type="domain" description="RNA polymerase sigma-70 region 2" evidence="6">
    <location>
        <begin position="40"/>
        <end position="101"/>
    </location>
</feature>
<dbReference type="GO" id="GO:0006352">
    <property type="term" value="P:DNA-templated transcription initiation"/>
    <property type="evidence" value="ECO:0007669"/>
    <property type="project" value="InterPro"/>
</dbReference>
<dbReference type="EMBL" id="LT985188">
    <property type="protein sequence ID" value="SPD85652.1"/>
    <property type="molecule type" value="Genomic_DNA"/>
</dbReference>
<evidence type="ECO:0000313" key="8">
    <source>
        <dbReference type="Proteomes" id="UP000238164"/>
    </source>
</evidence>
<dbReference type="OrthoDB" id="265863at2"/>
<proteinExistence type="inferred from homology"/>
<evidence type="ECO:0000256" key="2">
    <source>
        <dbReference type="ARBA" id="ARBA00023015"/>
    </source>
</evidence>
<dbReference type="InterPro" id="IPR039425">
    <property type="entry name" value="RNA_pol_sigma-70-like"/>
</dbReference>
<evidence type="ECO:0000256" key="5">
    <source>
        <dbReference type="ARBA" id="ARBA00023163"/>
    </source>
</evidence>
<dbReference type="InterPro" id="IPR036388">
    <property type="entry name" value="WH-like_DNA-bd_sf"/>
</dbReference>
<accession>A0A2N9JC13</accession>
<dbReference type="GO" id="GO:0016987">
    <property type="term" value="F:sigma factor activity"/>
    <property type="evidence" value="ECO:0007669"/>
    <property type="project" value="UniProtKB-KW"/>
</dbReference>
<dbReference type="GO" id="GO:0003677">
    <property type="term" value="F:DNA binding"/>
    <property type="evidence" value="ECO:0007669"/>
    <property type="project" value="UniProtKB-KW"/>
</dbReference>
<dbReference type="SUPFAM" id="SSF88659">
    <property type="entry name" value="Sigma3 and sigma4 domains of RNA polymerase sigma factors"/>
    <property type="match status" value="1"/>
</dbReference>
<reference evidence="7 8" key="1">
    <citation type="submission" date="2018-02" db="EMBL/GenBank/DDBJ databases">
        <authorList>
            <person name="Cohen D.B."/>
            <person name="Kent A.D."/>
        </authorList>
    </citation>
    <scope>NUCLEOTIDE SEQUENCE [LARGE SCALE GENOMIC DNA]</scope>
    <source>
        <strain evidence="7">1</strain>
    </source>
</reference>
<dbReference type="InterPro" id="IPR007627">
    <property type="entry name" value="RNA_pol_sigma70_r2"/>
</dbReference>
<evidence type="ECO:0000313" key="7">
    <source>
        <dbReference type="EMBL" id="SPD85652.1"/>
    </source>
</evidence>
<dbReference type="KEGG" id="mgg:MPLG2_0616"/>
<evidence type="ECO:0000256" key="1">
    <source>
        <dbReference type="ARBA" id="ARBA00010641"/>
    </source>
</evidence>
<comment type="similarity">
    <text evidence="1">Belongs to the sigma-70 factor family. ECF subfamily.</text>
</comment>
<name>A0A2N9JC13_9ACTN</name>
<keyword evidence="5" id="KW-0804">Transcription</keyword>
<dbReference type="InterPro" id="IPR013324">
    <property type="entry name" value="RNA_pol_sigma_r3/r4-like"/>
</dbReference>
<keyword evidence="8" id="KW-1185">Reference proteome</keyword>
<keyword evidence="3" id="KW-0731">Sigma factor</keyword>
<dbReference type="RefSeq" id="WP_105184834.1">
    <property type="nucleotide sequence ID" value="NZ_BAAAGO010000042.1"/>
</dbReference>
<dbReference type="Proteomes" id="UP000238164">
    <property type="component" value="Chromosome 1"/>
</dbReference>